<dbReference type="Proteomes" id="UP001193501">
    <property type="component" value="Unassembled WGS sequence"/>
</dbReference>
<keyword evidence="3" id="KW-1003">Cell membrane</keyword>
<feature type="transmembrane region" description="Helical" evidence="7">
    <location>
        <begin position="34"/>
        <end position="53"/>
    </location>
</feature>
<dbReference type="AlphaFoldDB" id="A0AAE4Y5K1"/>
<evidence type="ECO:0000256" key="4">
    <source>
        <dbReference type="ARBA" id="ARBA00022692"/>
    </source>
</evidence>
<evidence type="ECO:0000256" key="6">
    <source>
        <dbReference type="ARBA" id="ARBA00023136"/>
    </source>
</evidence>
<feature type="transmembrane region" description="Helical" evidence="7">
    <location>
        <begin position="65"/>
        <end position="88"/>
    </location>
</feature>
<feature type="transmembrane region" description="Helical" evidence="7">
    <location>
        <begin position="174"/>
        <end position="195"/>
    </location>
</feature>
<keyword evidence="9" id="KW-1185">Reference proteome</keyword>
<feature type="transmembrane region" description="Helical" evidence="7">
    <location>
        <begin position="95"/>
        <end position="114"/>
    </location>
</feature>
<dbReference type="GO" id="GO:0055085">
    <property type="term" value="P:transmembrane transport"/>
    <property type="evidence" value="ECO:0007669"/>
    <property type="project" value="InterPro"/>
</dbReference>
<evidence type="ECO:0000256" key="1">
    <source>
        <dbReference type="ARBA" id="ARBA00004141"/>
    </source>
</evidence>
<reference evidence="8" key="1">
    <citation type="submission" date="2020-01" db="EMBL/GenBank/DDBJ databases">
        <authorList>
            <person name="Chen W.-M."/>
        </authorList>
    </citation>
    <scope>NUCLEOTIDE SEQUENCE</scope>
    <source>
        <strain evidence="8">CYK-10</strain>
    </source>
</reference>
<name>A0AAE4Y5K1_9RHOB</name>
<evidence type="ECO:0000256" key="7">
    <source>
        <dbReference type="SAM" id="Phobius"/>
    </source>
</evidence>
<organism evidence="8 9">
    <name type="scientific">Stagnihabitans tardus</name>
    <dbReference type="NCBI Taxonomy" id="2699202"/>
    <lineage>
        <taxon>Bacteria</taxon>
        <taxon>Pseudomonadati</taxon>
        <taxon>Pseudomonadota</taxon>
        <taxon>Alphaproteobacteria</taxon>
        <taxon>Rhodobacterales</taxon>
        <taxon>Paracoccaceae</taxon>
        <taxon>Stagnihabitans</taxon>
    </lineage>
</organism>
<accession>A0AAE4Y5K1</accession>
<sequence length="311" mass="32877">MGLLLDVILPVFVVLGAGYALARAGRFTDPAIDALMWFAQGLAVPCLLFRQAVHMDLKADFGLGLLASFYAGAFLCFFLAFFATWKLFRRPLDECVAVGFAAMFSNTLLLGLPITERAYGTGALTGNYAIIAMHSPMFYAFGITFMELVRHKGQGLSPRVLGIKVARAIGKQPLVVGLALGFAVNLSGLPLPGALDAGAEMLGKAGLPTALFGLGGVLWRYKPEGDKGVIALIVGLALVVHPAVTWGMGQLLTLDIGAMRSSVVTAAMPPGANAYLFAHMYGIGRRSAASAVLWGTGLALLSVWFWLSVLP</sequence>
<comment type="caution">
    <text evidence="8">The sequence shown here is derived from an EMBL/GenBank/DDBJ whole genome shotgun (WGS) entry which is preliminary data.</text>
</comment>
<keyword evidence="6 7" id="KW-0472">Membrane</keyword>
<feature type="transmembrane region" description="Helical" evidence="7">
    <location>
        <begin position="228"/>
        <end position="246"/>
    </location>
</feature>
<evidence type="ECO:0000256" key="3">
    <source>
        <dbReference type="ARBA" id="ARBA00022475"/>
    </source>
</evidence>
<keyword evidence="4 7" id="KW-0812">Transmembrane</keyword>
<feature type="transmembrane region" description="Helical" evidence="7">
    <location>
        <begin position="258"/>
        <end position="276"/>
    </location>
</feature>
<dbReference type="Pfam" id="PF03547">
    <property type="entry name" value="Mem_trans"/>
    <property type="match status" value="1"/>
</dbReference>
<comment type="subcellular location">
    <subcellularLocation>
        <location evidence="1">Membrane</location>
        <topology evidence="1">Multi-pass membrane protein</topology>
    </subcellularLocation>
</comment>
<dbReference type="InterPro" id="IPR004776">
    <property type="entry name" value="Mem_transp_PIN-like"/>
</dbReference>
<evidence type="ECO:0000256" key="5">
    <source>
        <dbReference type="ARBA" id="ARBA00022989"/>
    </source>
</evidence>
<dbReference type="PANTHER" id="PTHR36838">
    <property type="entry name" value="AUXIN EFFLUX CARRIER FAMILY PROTEIN"/>
    <property type="match status" value="1"/>
</dbReference>
<dbReference type="GO" id="GO:0016020">
    <property type="term" value="C:membrane"/>
    <property type="evidence" value="ECO:0007669"/>
    <property type="project" value="UniProtKB-SubCell"/>
</dbReference>
<dbReference type="PANTHER" id="PTHR36838:SF3">
    <property type="entry name" value="TRANSPORTER AUXIN EFFLUX CARRIER EC FAMILY"/>
    <property type="match status" value="1"/>
</dbReference>
<feature type="transmembrane region" description="Helical" evidence="7">
    <location>
        <begin position="288"/>
        <end position="307"/>
    </location>
</feature>
<evidence type="ECO:0000313" key="8">
    <source>
        <dbReference type="EMBL" id="NBZ86128.1"/>
    </source>
</evidence>
<dbReference type="EMBL" id="JAABNR010000001">
    <property type="protein sequence ID" value="NBZ86128.1"/>
    <property type="molecule type" value="Genomic_DNA"/>
</dbReference>
<evidence type="ECO:0000256" key="2">
    <source>
        <dbReference type="ARBA" id="ARBA00022448"/>
    </source>
</evidence>
<keyword evidence="5 7" id="KW-1133">Transmembrane helix</keyword>
<feature type="transmembrane region" description="Helical" evidence="7">
    <location>
        <begin position="126"/>
        <end position="149"/>
    </location>
</feature>
<proteinExistence type="predicted"/>
<keyword evidence="2" id="KW-0813">Transport</keyword>
<protein>
    <submittedName>
        <fullName evidence="8">AEC family transporter</fullName>
    </submittedName>
</protein>
<feature type="transmembrane region" description="Helical" evidence="7">
    <location>
        <begin position="201"/>
        <end position="221"/>
    </location>
</feature>
<dbReference type="RefSeq" id="WP_168772928.1">
    <property type="nucleotide sequence ID" value="NZ_JAABNR010000001.1"/>
</dbReference>
<evidence type="ECO:0000313" key="9">
    <source>
        <dbReference type="Proteomes" id="UP001193501"/>
    </source>
</evidence>
<feature type="transmembrane region" description="Helical" evidence="7">
    <location>
        <begin position="6"/>
        <end position="22"/>
    </location>
</feature>
<gene>
    <name evidence="8" type="ORF">GV832_00910</name>
</gene>